<dbReference type="PROSITE" id="PS50088">
    <property type="entry name" value="ANK_REPEAT"/>
    <property type="match status" value="1"/>
</dbReference>
<evidence type="ECO:0000256" key="3">
    <source>
        <dbReference type="ARBA" id="ARBA00022989"/>
    </source>
</evidence>
<feature type="domain" description="Ion transport" evidence="8">
    <location>
        <begin position="864"/>
        <end position="1126"/>
    </location>
</feature>
<evidence type="ECO:0000256" key="6">
    <source>
        <dbReference type="SAM" id="MobiDB-lite"/>
    </source>
</evidence>
<dbReference type="GO" id="GO:0030001">
    <property type="term" value="P:metal ion transport"/>
    <property type="evidence" value="ECO:0007669"/>
    <property type="project" value="TreeGrafter"/>
</dbReference>
<evidence type="ECO:0000256" key="4">
    <source>
        <dbReference type="ARBA" id="ARBA00023136"/>
    </source>
</evidence>
<evidence type="ECO:0000313" key="9">
    <source>
        <dbReference type="EMBL" id="JAP60253.1"/>
    </source>
</evidence>
<dbReference type="PANTHER" id="PTHR13800">
    <property type="entry name" value="TRANSIENT RECEPTOR POTENTIAL CATION CHANNEL, SUBFAMILY M, MEMBER 6"/>
    <property type="match status" value="1"/>
</dbReference>
<feature type="transmembrane region" description="Helical" evidence="7">
    <location>
        <begin position="1090"/>
        <end position="1115"/>
    </location>
</feature>
<evidence type="ECO:0000256" key="2">
    <source>
        <dbReference type="ARBA" id="ARBA00022692"/>
    </source>
</evidence>
<feature type="compositionally biased region" description="Polar residues" evidence="6">
    <location>
        <begin position="9"/>
        <end position="20"/>
    </location>
</feature>
<feature type="transmembrane region" description="Helical" evidence="7">
    <location>
        <begin position="1005"/>
        <end position="1027"/>
    </location>
</feature>
<feature type="transmembrane region" description="Helical" evidence="7">
    <location>
        <begin position="571"/>
        <end position="591"/>
    </location>
</feature>
<proteinExistence type="predicted"/>
<dbReference type="SUPFAM" id="SSF48403">
    <property type="entry name" value="Ankyrin repeat"/>
    <property type="match status" value="1"/>
</dbReference>
<feature type="transmembrane region" description="Helical" evidence="7">
    <location>
        <begin position="962"/>
        <end position="984"/>
    </location>
</feature>
<dbReference type="InterPro" id="IPR002110">
    <property type="entry name" value="Ankyrin_rpt"/>
</dbReference>
<feature type="transmembrane region" description="Helical" evidence="7">
    <location>
        <begin position="860"/>
        <end position="880"/>
    </location>
</feature>
<name>A0A0V0J4K6_SCHSO</name>
<dbReference type="Pfam" id="PF12796">
    <property type="entry name" value="Ank_2"/>
    <property type="match status" value="2"/>
</dbReference>
<feature type="compositionally biased region" description="Polar residues" evidence="6">
    <location>
        <begin position="380"/>
        <end position="392"/>
    </location>
</feature>
<feature type="transmembrane region" description="Helical" evidence="7">
    <location>
        <begin position="924"/>
        <end position="942"/>
    </location>
</feature>
<comment type="subcellular location">
    <subcellularLocation>
        <location evidence="1">Membrane</location>
        <topology evidence="1">Multi-pass membrane protein</topology>
    </subcellularLocation>
</comment>
<feature type="region of interest" description="Disordered" evidence="6">
    <location>
        <begin position="243"/>
        <end position="265"/>
    </location>
</feature>
<keyword evidence="5" id="KW-0040">ANK repeat</keyword>
<evidence type="ECO:0000256" key="5">
    <source>
        <dbReference type="PROSITE-ProRule" id="PRU00023"/>
    </source>
</evidence>
<sequence>MSTGKDEASTSATLPGSSKKSMAGVSNLLASGALSSLPRALDLKEAKKAFALRIAGSVPSGGSSPAKIVHAFIQVKDYEGLDRYLSKYTVDKDILDFALQKASIASNAEAVDVLAKHGANVNFVDQFGTTALHFAMRGGGNPKVLLALLKHGMKYSDWRSDGQSLLHWACQWGYHNIVSYLVEHRGADLHDYDDLGRLPIHIAATFGRPIVLAYLIDQLSHQLRPSFVPTIFLDALNDLNESDEDKNESNLTVSAGGGDDDDAAAAGHTHTLEQHFSCGKSPADLARVAAAANYLDNTRRTPLHCASSEEAVNDYPQCMAILLEAGGDPMLRTVQGKTALDLAYEAGRAKVLIDIMPTEMMVELLMRINDVVPRAVRQELSAQQDNKVSSEVPSGPTEARFRSPGNAITANARARQFSSVIRRLADNGKESKLFGKAKLQDGVKVPESVNLVLVWRKILLNDDVELLETFRDSLIWARSAPDYMKKKRELRGKAMHSAKQNRLSPADFETSQGLTSSQRAELFVDCYENGTGVYSHIQTNFATNLKTHDFLTILRTLTGLVVFEQLSVDGVVILAPLHTSILFLAVICGRFRIAEMLLRMRQFDQIPACVLVVLILKRLFQEPTFPEQVRSELQQFASHVEAIAVDVLTLVSLKDNTPEKEICRSMLNVPLCICGDLSLIDLFAQAKCTNLLSLPICQRVLDERWRGVLAHLPNWVSWTSRFCPLIALVHLERRARRERAKALAEFIAEAATYTVGPDSPAEPGDISSATKVIESWQPSSAARNHCTKKTPLELMSPRRRRRIGHSYTATNPKNHSSAMLNRINRRPLTIFDRLASQYGWNGWPRLSFIKAIYTSPEVKFFFHSIFHILFLIVFTLVLLYRFHFQVHITEYLSVVYVAGYFIEEVRQMIIEALRGEFRSYLRDSWNFIEITAVISTLTGFGIRIHKMDDRASPLDEVQEPSFYVARVFYLFGLHLFCMRTLFITSISPIIGPRLKMMADMLRKDLIPLLIVFAIFILSYGVSFQGLLYPNSFYRKYEDNGTYSMDQFPFALTIEKVISRAFYSIFEVSVALEEAECSDKDVCGNPLGSKLVILFGLIVYTGIVNLILINLLIALFSNTVSRIGQQSTAHWLADRYQMVKEYQDKSACPPPLNILSILFEVFGCYCQQAACLISCQGRNSLKRSPSVIGRPTGDHLDDLESQHPDYSREDLEVYHRIVNRKWNRKLRNSRRVLRLTHSHRHVRWSRNSETEAVLQFVLVQSFALKDKRYTLGTTTASSSIVPMTASTSAAASSIEHRLQSLEKKLETWLPTLIHEIQQLRASQKPPYTLNTQLSPGAVSESEQLRRRMSQLIYDSAIPENGLITPVAAHSASCEPPSTTSVGTQSVFEASTTQALPVSPTLPHDLLYKRPVSHL</sequence>
<dbReference type="Gene3D" id="1.25.40.20">
    <property type="entry name" value="Ankyrin repeat-containing domain"/>
    <property type="match status" value="2"/>
</dbReference>
<protein>
    <submittedName>
        <fullName evidence="9">Transient receptor potential cation channel subfamily M member 7</fullName>
    </submittedName>
</protein>
<dbReference type="SMART" id="SM00248">
    <property type="entry name" value="ANK"/>
    <property type="match status" value="7"/>
</dbReference>
<reference evidence="9" key="1">
    <citation type="submission" date="2016-01" db="EMBL/GenBank/DDBJ databases">
        <title>Reference transcriptome for the parasite Schistocephalus solidus: insights into the molecular evolution of parasitism.</title>
        <authorList>
            <person name="Hebert F.O."/>
            <person name="Grambauer S."/>
            <person name="Barber I."/>
            <person name="Landry C.R."/>
            <person name="Aubin-Horth N."/>
        </authorList>
    </citation>
    <scope>NUCLEOTIDE SEQUENCE</scope>
</reference>
<feature type="region of interest" description="Disordered" evidence="6">
    <location>
        <begin position="1"/>
        <end position="21"/>
    </location>
</feature>
<feature type="region of interest" description="Disordered" evidence="6">
    <location>
        <begin position="380"/>
        <end position="403"/>
    </location>
</feature>
<keyword evidence="4 7" id="KW-0472">Membrane</keyword>
<feature type="repeat" description="ANK" evidence="5">
    <location>
        <begin position="161"/>
        <end position="194"/>
    </location>
</feature>
<dbReference type="InterPro" id="IPR005821">
    <property type="entry name" value="Ion_trans_dom"/>
</dbReference>
<evidence type="ECO:0000256" key="1">
    <source>
        <dbReference type="ARBA" id="ARBA00004141"/>
    </source>
</evidence>
<dbReference type="GO" id="GO:0005886">
    <property type="term" value="C:plasma membrane"/>
    <property type="evidence" value="ECO:0007669"/>
    <property type="project" value="TreeGrafter"/>
</dbReference>
<dbReference type="InterPro" id="IPR036770">
    <property type="entry name" value="Ankyrin_rpt-contain_sf"/>
</dbReference>
<accession>A0A0V0J4K6</accession>
<organism evidence="9">
    <name type="scientific">Schistocephalus solidus</name>
    <name type="common">Tapeworm</name>
    <dbReference type="NCBI Taxonomy" id="70667"/>
    <lineage>
        <taxon>Eukaryota</taxon>
        <taxon>Metazoa</taxon>
        <taxon>Spiralia</taxon>
        <taxon>Lophotrochozoa</taxon>
        <taxon>Platyhelminthes</taxon>
        <taxon>Cestoda</taxon>
        <taxon>Eucestoda</taxon>
        <taxon>Diphyllobothriidea</taxon>
        <taxon>Diphyllobothriidae</taxon>
        <taxon>Schistocephalus</taxon>
    </lineage>
</organism>
<dbReference type="EMBL" id="GEEE01002972">
    <property type="protein sequence ID" value="JAP60253.1"/>
    <property type="molecule type" value="Transcribed_RNA"/>
</dbReference>
<dbReference type="PANTHER" id="PTHR13800:SF1">
    <property type="entry name" value="TRANSIENT RECEPTOR POTENTIAL CATION CHANNEL TRPM"/>
    <property type="match status" value="1"/>
</dbReference>
<dbReference type="Pfam" id="PF00520">
    <property type="entry name" value="Ion_trans"/>
    <property type="match status" value="1"/>
</dbReference>
<keyword evidence="2 7" id="KW-0812">Transmembrane</keyword>
<evidence type="ECO:0000259" key="8">
    <source>
        <dbReference type="Pfam" id="PF00520"/>
    </source>
</evidence>
<dbReference type="GO" id="GO:0005261">
    <property type="term" value="F:monoatomic cation channel activity"/>
    <property type="evidence" value="ECO:0007669"/>
    <property type="project" value="TreeGrafter"/>
</dbReference>
<keyword evidence="3 7" id="KW-1133">Transmembrane helix</keyword>
<keyword evidence="9" id="KW-0675">Receptor</keyword>
<evidence type="ECO:0000256" key="7">
    <source>
        <dbReference type="SAM" id="Phobius"/>
    </source>
</evidence>
<dbReference type="InterPro" id="IPR050927">
    <property type="entry name" value="TRPM"/>
</dbReference>
<gene>
    <name evidence="9" type="primary">TRPM7</name>
    <name evidence="9" type="ORF">TR92955</name>
</gene>